<keyword evidence="1" id="KW-0472">Membrane</keyword>
<comment type="caution">
    <text evidence="2">The sequence shown here is derived from an EMBL/GenBank/DDBJ whole genome shotgun (WGS) entry which is preliminary data.</text>
</comment>
<dbReference type="AlphaFoldDB" id="A0ABD6EAY9"/>
<sequence length="124" mass="14104">MSFQSDISEASNDCRKLKCFGGRLNVINAVHFVIVVGVISVATLIGLQSIYCPKFVFVAVIPTAVLLFTIVAAFRRNHIFMWPIIAISCFHLMLAVYLLYVVTYLNFVKPLYVLMVFNWMFDKS</sequence>
<accession>A0ABD6EAY9</accession>
<protein>
    <submittedName>
        <fullName evidence="2">Uncharacterized protein</fullName>
    </submittedName>
</protein>
<evidence type="ECO:0000256" key="1">
    <source>
        <dbReference type="SAM" id="Phobius"/>
    </source>
</evidence>
<evidence type="ECO:0000313" key="3">
    <source>
        <dbReference type="Proteomes" id="UP001608902"/>
    </source>
</evidence>
<dbReference type="Proteomes" id="UP001608902">
    <property type="component" value="Unassembled WGS sequence"/>
</dbReference>
<keyword evidence="1" id="KW-0812">Transmembrane</keyword>
<gene>
    <name evidence="2" type="ORF">AB6A40_001218</name>
</gene>
<feature type="transmembrane region" description="Helical" evidence="1">
    <location>
        <begin position="79"/>
        <end position="98"/>
    </location>
</feature>
<proteinExistence type="predicted"/>
<keyword evidence="1" id="KW-1133">Transmembrane helix</keyword>
<feature type="transmembrane region" description="Helical" evidence="1">
    <location>
        <begin position="55"/>
        <end position="74"/>
    </location>
</feature>
<reference evidence="2 3" key="1">
    <citation type="submission" date="2024-08" db="EMBL/GenBank/DDBJ databases">
        <title>Gnathostoma spinigerum genome.</title>
        <authorList>
            <person name="Gonzalez-Bertolin B."/>
            <person name="Monzon S."/>
            <person name="Zaballos A."/>
            <person name="Jimenez P."/>
            <person name="Dekumyoy P."/>
            <person name="Varona S."/>
            <person name="Cuesta I."/>
            <person name="Sumanam S."/>
            <person name="Adisakwattana P."/>
            <person name="Gasser R.B."/>
            <person name="Hernandez-Gonzalez A."/>
            <person name="Young N.D."/>
            <person name="Perteguer M.J."/>
        </authorList>
    </citation>
    <scope>NUCLEOTIDE SEQUENCE [LARGE SCALE GENOMIC DNA]</scope>
    <source>
        <strain evidence="2">AL3</strain>
        <tissue evidence="2">Liver</tissue>
    </source>
</reference>
<evidence type="ECO:0000313" key="2">
    <source>
        <dbReference type="EMBL" id="MFH4974509.1"/>
    </source>
</evidence>
<organism evidence="2 3">
    <name type="scientific">Gnathostoma spinigerum</name>
    <dbReference type="NCBI Taxonomy" id="75299"/>
    <lineage>
        <taxon>Eukaryota</taxon>
        <taxon>Metazoa</taxon>
        <taxon>Ecdysozoa</taxon>
        <taxon>Nematoda</taxon>
        <taxon>Chromadorea</taxon>
        <taxon>Rhabditida</taxon>
        <taxon>Spirurina</taxon>
        <taxon>Gnathostomatomorpha</taxon>
        <taxon>Gnathostomatoidea</taxon>
        <taxon>Gnathostomatidae</taxon>
        <taxon>Gnathostoma</taxon>
    </lineage>
</organism>
<name>A0ABD6EAY9_9BILA</name>
<feature type="transmembrane region" description="Helical" evidence="1">
    <location>
        <begin position="26"/>
        <end position="49"/>
    </location>
</feature>
<dbReference type="EMBL" id="JBGFUD010000431">
    <property type="protein sequence ID" value="MFH4974509.1"/>
    <property type="molecule type" value="Genomic_DNA"/>
</dbReference>
<keyword evidence="3" id="KW-1185">Reference proteome</keyword>